<dbReference type="Proteomes" id="UP000467840">
    <property type="component" value="Chromosome 1"/>
</dbReference>
<dbReference type="EMBL" id="JAAGAX010000011">
    <property type="protein sequence ID" value="KAF2298156.1"/>
    <property type="molecule type" value="Genomic_DNA"/>
</dbReference>
<accession>A0A6A6LDR3</accession>
<organism evidence="1 2">
    <name type="scientific">Hevea brasiliensis</name>
    <name type="common">Para rubber tree</name>
    <name type="synonym">Siphonia brasiliensis</name>
    <dbReference type="NCBI Taxonomy" id="3981"/>
    <lineage>
        <taxon>Eukaryota</taxon>
        <taxon>Viridiplantae</taxon>
        <taxon>Streptophyta</taxon>
        <taxon>Embryophyta</taxon>
        <taxon>Tracheophyta</taxon>
        <taxon>Spermatophyta</taxon>
        <taxon>Magnoliopsida</taxon>
        <taxon>eudicotyledons</taxon>
        <taxon>Gunneridae</taxon>
        <taxon>Pentapetalae</taxon>
        <taxon>rosids</taxon>
        <taxon>fabids</taxon>
        <taxon>Malpighiales</taxon>
        <taxon>Euphorbiaceae</taxon>
        <taxon>Crotonoideae</taxon>
        <taxon>Micrandreae</taxon>
        <taxon>Hevea</taxon>
    </lineage>
</organism>
<comment type="caution">
    <text evidence="1">The sequence shown here is derived from an EMBL/GenBank/DDBJ whole genome shotgun (WGS) entry which is preliminary data.</text>
</comment>
<name>A0A6A6LDR3_HEVBR</name>
<dbReference type="AlphaFoldDB" id="A0A6A6LDR3"/>
<proteinExistence type="predicted"/>
<reference evidence="1 2" key="1">
    <citation type="journal article" date="2020" name="Mol. Plant">
        <title>The Chromosome-Based Rubber Tree Genome Provides New Insights into Spurge Genome Evolution and Rubber Biosynthesis.</title>
        <authorList>
            <person name="Liu J."/>
            <person name="Shi C."/>
            <person name="Shi C.C."/>
            <person name="Li W."/>
            <person name="Zhang Q.J."/>
            <person name="Zhang Y."/>
            <person name="Li K."/>
            <person name="Lu H.F."/>
            <person name="Shi C."/>
            <person name="Zhu S.T."/>
            <person name="Xiao Z.Y."/>
            <person name="Nan H."/>
            <person name="Yue Y."/>
            <person name="Zhu X.G."/>
            <person name="Wu Y."/>
            <person name="Hong X.N."/>
            <person name="Fan G.Y."/>
            <person name="Tong Y."/>
            <person name="Zhang D."/>
            <person name="Mao C.L."/>
            <person name="Liu Y.L."/>
            <person name="Hao S.J."/>
            <person name="Liu W.Q."/>
            <person name="Lv M.Q."/>
            <person name="Zhang H.B."/>
            <person name="Liu Y."/>
            <person name="Hu-Tang G.R."/>
            <person name="Wang J.P."/>
            <person name="Wang J.H."/>
            <person name="Sun Y.H."/>
            <person name="Ni S.B."/>
            <person name="Chen W.B."/>
            <person name="Zhang X.C."/>
            <person name="Jiao Y.N."/>
            <person name="Eichler E.E."/>
            <person name="Li G.H."/>
            <person name="Liu X."/>
            <person name="Gao L.Z."/>
        </authorList>
    </citation>
    <scope>NUCLEOTIDE SEQUENCE [LARGE SCALE GENOMIC DNA]</scope>
    <source>
        <strain evidence="2">cv. GT1</strain>
        <tissue evidence="1">Leaf</tissue>
    </source>
</reference>
<protein>
    <submittedName>
        <fullName evidence="1">Uncharacterized protein</fullName>
    </submittedName>
</protein>
<evidence type="ECO:0000313" key="2">
    <source>
        <dbReference type="Proteomes" id="UP000467840"/>
    </source>
</evidence>
<sequence>MSEEELEIRFKRIKEFVKHQAKSSTPFRAETLVGNKLQLKENPLNSSSDSELEIMAKCLDVIEPLVQEAFELSGDDKLNVLLATIRMMEMPQLQEEISLGDELERLSRS</sequence>
<evidence type="ECO:0000313" key="1">
    <source>
        <dbReference type="EMBL" id="KAF2298156.1"/>
    </source>
</evidence>
<keyword evidence="2" id="KW-1185">Reference proteome</keyword>
<gene>
    <name evidence="1" type="ORF">GH714_016004</name>
</gene>